<protein>
    <submittedName>
        <fullName evidence="3">Carbon-nitrogen hydrolase family protein</fullName>
    </submittedName>
</protein>
<dbReference type="InterPro" id="IPR036526">
    <property type="entry name" value="C-N_Hydrolase_sf"/>
</dbReference>
<dbReference type="CDD" id="cd07574">
    <property type="entry name" value="nitrilase_Rim1_like"/>
    <property type="match status" value="1"/>
</dbReference>
<dbReference type="RefSeq" id="WP_379290341.1">
    <property type="nucleotide sequence ID" value="NZ_JBHTIU010000079.1"/>
</dbReference>
<dbReference type="GO" id="GO:0016787">
    <property type="term" value="F:hydrolase activity"/>
    <property type="evidence" value="ECO:0007669"/>
    <property type="project" value="UniProtKB-KW"/>
</dbReference>
<evidence type="ECO:0000313" key="3">
    <source>
        <dbReference type="EMBL" id="MFD0871351.1"/>
    </source>
</evidence>
<dbReference type="InterPro" id="IPR003010">
    <property type="entry name" value="C-N_Hydrolase"/>
</dbReference>
<dbReference type="Gene3D" id="3.60.110.10">
    <property type="entry name" value="Carbon-nitrogen hydrolase"/>
    <property type="match status" value="1"/>
</dbReference>
<accession>A0ABW3DDB7</accession>
<dbReference type="PROSITE" id="PS50263">
    <property type="entry name" value="CN_HYDROLASE"/>
    <property type="match status" value="1"/>
</dbReference>
<dbReference type="PANTHER" id="PTHR23088:SF50">
    <property type="entry name" value="HYDROLASE YHCX"/>
    <property type="match status" value="1"/>
</dbReference>
<keyword evidence="3" id="KW-0378">Hydrolase</keyword>
<comment type="similarity">
    <text evidence="1">Belongs to the carbon-nitrogen hydrolase superfamily. NIT1/NIT2 family.</text>
</comment>
<dbReference type="InterPro" id="IPR001110">
    <property type="entry name" value="UPF0012_CS"/>
</dbReference>
<dbReference type="Pfam" id="PF00795">
    <property type="entry name" value="CN_hydrolase"/>
    <property type="match status" value="1"/>
</dbReference>
<gene>
    <name evidence="3" type="ORF">ACFQ03_19625</name>
</gene>
<reference evidence="4" key="1">
    <citation type="journal article" date="2019" name="Int. J. Syst. Evol. Microbiol.">
        <title>The Global Catalogue of Microorganisms (GCM) 10K type strain sequencing project: providing services to taxonomists for standard genome sequencing and annotation.</title>
        <authorList>
            <consortium name="The Broad Institute Genomics Platform"/>
            <consortium name="The Broad Institute Genome Sequencing Center for Infectious Disease"/>
            <person name="Wu L."/>
            <person name="Ma J."/>
        </authorList>
    </citation>
    <scope>NUCLEOTIDE SEQUENCE [LARGE SCALE GENOMIC DNA]</scope>
    <source>
        <strain evidence="4">CCUG 57263</strain>
    </source>
</reference>
<dbReference type="Proteomes" id="UP001597120">
    <property type="component" value="Unassembled WGS sequence"/>
</dbReference>
<dbReference type="PANTHER" id="PTHR23088">
    <property type="entry name" value="NITRILASE-RELATED"/>
    <property type="match status" value="1"/>
</dbReference>
<proteinExistence type="inferred from homology"/>
<name>A0ABW3DDB7_9BACL</name>
<dbReference type="PROSITE" id="PS01227">
    <property type="entry name" value="UPF0012"/>
    <property type="match status" value="1"/>
</dbReference>
<evidence type="ECO:0000313" key="4">
    <source>
        <dbReference type="Proteomes" id="UP001597120"/>
    </source>
</evidence>
<dbReference type="SUPFAM" id="SSF56317">
    <property type="entry name" value="Carbon-nitrogen hydrolase"/>
    <property type="match status" value="1"/>
</dbReference>
<dbReference type="EMBL" id="JBHTIU010000079">
    <property type="protein sequence ID" value="MFD0871351.1"/>
    <property type="molecule type" value="Genomic_DNA"/>
</dbReference>
<evidence type="ECO:0000256" key="1">
    <source>
        <dbReference type="ARBA" id="ARBA00010613"/>
    </source>
</evidence>
<evidence type="ECO:0000259" key="2">
    <source>
        <dbReference type="PROSITE" id="PS50263"/>
    </source>
</evidence>
<organism evidence="3 4">
    <name type="scientific">Paenibacillus residui</name>
    <dbReference type="NCBI Taxonomy" id="629724"/>
    <lineage>
        <taxon>Bacteria</taxon>
        <taxon>Bacillati</taxon>
        <taxon>Bacillota</taxon>
        <taxon>Bacilli</taxon>
        <taxon>Bacillales</taxon>
        <taxon>Paenibacillaceae</taxon>
        <taxon>Paenibacillus</taxon>
    </lineage>
</organism>
<sequence>MKLRVSSVQYHLHTISSFEEFAQQAEHYVRTAAEYDAEFILFPEYFTTQLMSIGDDQGRALSIEDLPDFTDRYLNLFTSLAKQMNVHIIGGTHVIRRENRLYNTAFLFYPDGTVAEQPKLHMTPTEEKEWNMTPGEGLRVFETDKGTIAILTCYDIEFPEIVRMVKAKGADVIFCPSCTDDRHGFHRVRYTSHARTIENQVYVVVAGTVGSLPTVDFMRANFGQAAIITPNDIPFPPQGILAEGEINQDMLVTADLDLELLYQVRASGSVTTWRDRRTDLYPDWKE</sequence>
<keyword evidence="4" id="KW-1185">Reference proteome</keyword>
<comment type="caution">
    <text evidence="3">The sequence shown here is derived from an EMBL/GenBank/DDBJ whole genome shotgun (WGS) entry which is preliminary data.</text>
</comment>
<feature type="domain" description="CN hydrolase" evidence="2">
    <location>
        <begin position="3"/>
        <end position="258"/>
    </location>
</feature>